<dbReference type="InterPro" id="IPR051408">
    <property type="entry name" value="Phosphate_transprt_permease"/>
</dbReference>
<keyword evidence="6 9" id="KW-0812">Transmembrane</keyword>
<feature type="transmembrane region" description="Helical" evidence="9">
    <location>
        <begin position="104"/>
        <end position="126"/>
    </location>
</feature>
<dbReference type="EMBL" id="CP013050">
    <property type="protein sequence ID" value="ALM76099.1"/>
    <property type="molecule type" value="Genomic_DNA"/>
</dbReference>
<reference evidence="11 12" key="1">
    <citation type="journal article" date="2016" name="Genome Announc.">
        <title>Complete genome sequence of the hyperthermophilic and piezophilic archaeon Thermococcus barophilus Ch5, capable of growth at the expense of hydrogenogenesis from carbon monoxide and formate.</title>
        <authorList>
            <person name="Oger P."/>
            <person name="Sokolova T.G."/>
            <person name="Kozhevnikova D.A."/>
            <person name="Taranov E.A."/>
            <person name="Vannier P."/>
            <person name="Lee H.S."/>
            <person name="Kwon K.K."/>
            <person name="Kang S.G."/>
            <person name="Lee J.H."/>
            <person name="Bonch-Osmolovskaya E.A."/>
            <person name="Lebedinsky A.V."/>
        </authorList>
    </citation>
    <scope>NUCLEOTIDE SEQUENCE [LARGE SCALE GENOMIC DNA]</scope>
    <source>
        <strain evidence="12">Ch5</strain>
    </source>
</reference>
<feature type="transmembrane region" description="Helical" evidence="9">
    <location>
        <begin position="12"/>
        <end position="34"/>
    </location>
</feature>
<sequence>MSSYNERKIKDVAFIVAIGALTFAMFLPLFHIFLTVFAKGFPVVAKNGLRFVTATFQDGGIGPAVFGTLVLVALASLMGLPVALLVGIYAYEYPKSRLGKATRTLLQIMLEFPTILVGIFVMQILVVPMRSYSALAGALALAVIMMPYVAVYTHEALRQIPFTYREAAFGLGLTRVKAVLRVLVPMAKRGILTGILIGVAKVAGETAPLLFTAGGAYQTYYQGITKPIGAIPLLIYQLIQSPSREYHEIAWGASFILLLIFLAIFIPVRLSLKEVKL</sequence>
<dbReference type="Gene3D" id="1.10.3720.10">
    <property type="entry name" value="MetI-like"/>
    <property type="match status" value="1"/>
</dbReference>
<dbReference type="InterPro" id="IPR005672">
    <property type="entry name" value="Phosphate_PstA"/>
</dbReference>
<dbReference type="PROSITE" id="PS50928">
    <property type="entry name" value="ABC_TM1"/>
    <property type="match status" value="1"/>
</dbReference>
<proteinExistence type="inferred from homology"/>
<dbReference type="GeneID" id="26137421"/>
<keyword evidence="5" id="KW-0592">Phosphate transport</keyword>
<evidence type="ECO:0000256" key="3">
    <source>
        <dbReference type="ARBA" id="ARBA00022448"/>
    </source>
</evidence>
<comment type="subcellular location">
    <subcellularLocation>
        <location evidence="1 9">Cell membrane</location>
        <topology evidence="1 9">Multi-pass membrane protein</topology>
    </subcellularLocation>
</comment>
<dbReference type="PATRIC" id="fig|55802.8.peg.2183"/>
<dbReference type="GO" id="GO:0005315">
    <property type="term" value="F:phosphate transmembrane transporter activity"/>
    <property type="evidence" value="ECO:0007669"/>
    <property type="project" value="InterPro"/>
</dbReference>
<dbReference type="Proteomes" id="UP000066042">
    <property type="component" value="Chromosome"/>
</dbReference>
<dbReference type="InterPro" id="IPR035906">
    <property type="entry name" value="MetI-like_sf"/>
</dbReference>
<feature type="domain" description="ABC transmembrane type-1" evidence="10">
    <location>
        <begin position="65"/>
        <end position="268"/>
    </location>
</feature>
<evidence type="ECO:0000313" key="11">
    <source>
        <dbReference type="EMBL" id="ALM76099.1"/>
    </source>
</evidence>
<evidence type="ECO:0000256" key="9">
    <source>
        <dbReference type="RuleBase" id="RU363043"/>
    </source>
</evidence>
<evidence type="ECO:0000256" key="7">
    <source>
        <dbReference type="ARBA" id="ARBA00022989"/>
    </source>
</evidence>
<organism evidence="11 12">
    <name type="scientific">Thermococcus barophilus</name>
    <dbReference type="NCBI Taxonomy" id="55802"/>
    <lineage>
        <taxon>Archaea</taxon>
        <taxon>Methanobacteriati</taxon>
        <taxon>Methanobacteriota</taxon>
        <taxon>Thermococci</taxon>
        <taxon>Thermococcales</taxon>
        <taxon>Thermococcaceae</taxon>
        <taxon>Thermococcus</taxon>
    </lineage>
</organism>
<evidence type="ECO:0000256" key="6">
    <source>
        <dbReference type="ARBA" id="ARBA00022692"/>
    </source>
</evidence>
<dbReference type="NCBIfam" id="TIGR00974">
    <property type="entry name" value="3a0107s02c"/>
    <property type="match status" value="1"/>
</dbReference>
<feature type="transmembrane region" description="Helical" evidence="9">
    <location>
        <begin position="249"/>
        <end position="268"/>
    </location>
</feature>
<evidence type="ECO:0000256" key="4">
    <source>
        <dbReference type="ARBA" id="ARBA00022475"/>
    </source>
</evidence>
<dbReference type="Pfam" id="PF00528">
    <property type="entry name" value="BPD_transp_1"/>
    <property type="match status" value="1"/>
</dbReference>
<evidence type="ECO:0000256" key="2">
    <source>
        <dbReference type="ARBA" id="ARBA00007069"/>
    </source>
</evidence>
<dbReference type="AlphaFoldDB" id="A0A0S1XEF7"/>
<dbReference type="PANTHER" id="PTHR42922">
    <property type="entry name" value="PHOSPHATE TRANSPORT SYSTEM PERMEASE PROTEIN PSTA"/>
    <property type="match status" value="1"/>
</dbReference>
<evidence type="ECO:0000256" key="1">
    <source>
        <dbReference type="ARBA" id="ARBA00004651"/>
    </source>
</evidence>
<name>A0A0S1XEF7_THEBA</name>
<accession>A0A0S1XEF7</accession>
<dbReference type="GO" id="GO:0005886">
    <property type="term" value="C:plasma membrane"/>
    <property type="evidence" value="ECO:0007669"/>
    <property type="project" value="UniProtKB-SubCell"/>
</dbReference>
<evidence type="ECO:0000313" key="12">
    <source>
        <dbReference type="Proteomes" id="UP000066042"/>
    </source>
</evidence>
<dbReference type="SUPFAM" id="SSF161098">
    <property type="entry name" value="MetI-like"/>
    <property type="match status" value="1"/>
</dbReference>
<keyword evidence="4 9" id="KW-1003">Cell membrane</keyword>
<keyword evidence="7 9" id="KW-1133">Transmembrane helix</keyword>
<comment type="caution">
    <text evidence="9">Lacks conserved residue(s) required for the propagation of feature annotation.</text>
</comment>
<feature type="transmembrane region" description="Helical" evidence="9">
    <location>
        <begin position="132"/>
        <end position="151"/>
    </location>
</feature>
<keyword evidence="8 9" id="KW-0472">Membrane</keyword>
<keyword evidence="3" id="KW-0813">Transport</keyword>
<dbReference type="GO" id="GO:0035435">
    <property type="term" value="P:phosphate ion transmembrane transport"/>
    <property type="evidence" value="ECO:0007669"/>
    <property type="project" value="InterPro"/>
</dbReference>
<gene>
    <name evidence="11" type="primary">pstA</name>
    <name evidence="11" type="ORF">TBCH5v1_2200</name>
</gene>
<comment type="similarity">
    <text evidence="2 9">Belongs to the binding-protein-dependent transport system permease family. CysTW subfamily.</text>
</comment>
<dbReference type="InterPro" id="IPR000515">
    <property type="entry name" value="MetI-like"/>
</dbReference>
<feature type="transmembrane region" description="Helical" evidence="9">
    <location>
        <begin position="64"/>
        <end position="92"/>
    </location>
</feature>
<dbReference type="RefSeq" id="WP_056934549.1">
    <property type="nucleotide sequence ID" value="NZ_CP013050.1"/>
</dbReference>
<evidence type="ECO:0000256" key="8">
    <source>
        <dbReference type="ARBA" id="ARBA00023136"/>
    </source>
</evidence>
<dbReference type="STRING" id="55802.TBCH5v1_2200"/>
<evidence type="ECO:0000259" key="10">
    <source>
        <dbReference type="PROSITE" id="PS50928"/>
    </source>
</evidence>
<dbReference type="PANTHER" id="PTHR42922:SF1">
    <property type="entry name" value="PHOSPHATE TRANSPORT SYSTEM PERMEASE PROTEIN PSTA"/>
    <property type="match status" value="1"/>
</dbReference>
<dbReference type="CDD" id="cd06261">
    <property type="entry name" value="TM_PBP2"/>
    <property type="match status" value="1"/>
</dbReference>
<evidence type="ECO:0000256" key="5">
    <source>
        <dbReference type="ARBA" id="ARBA00022592"/>
    </source>
</evidence>
<protein>
    <recommendedName>
        <fullName evidence="9">Phosphate transport system permease protein PstA</fullName>
    </recommendedName>
</protein>